<comment type="caution">
    <text evidence="1">The sequence shown here is derived from an EMBL/GenBank/DDBJ whole genome shotgun (WGS) entry which is preliminary data.</text>
</comment>
<gene>
    <name evidence="1" type="ORF">GCM10025772_11740</name>
</gene>
<dbReference type="Proteomes" id="UP001501600">
    <property type="component" value="Unassembled WGS sequence"/>
</dbReference>
<sequence length="417" mass="45852">MNAPKSFCTPLATLPQEVDNVEQIERVTRGKSLPVLLPTLLISTAQDEGKILADMLVSVPNVKLTHVSTNQTNANYFQAHRLLVLQLPKDHGLALNMLDTYSGKCEFMLVVGEHASPELMREAMKAGARDFLPLQGAREELIHALFDVAEDLAQATALAPTFVVLNSKGGCGASFLSAALADQFACRDKKLKVALVDGDQVQAGQSHLLNIEPDYFLHHALGQAEELDESALVGMMSHLDNLHLLSASPFSQQELNSSHYLQLPQLMFKLRSSYQAVVVDLSRGPEKWAVPVLMEASAILLVIQDSLASLRSATATVNHLVTQLGISKSRIHLVYNRYTPKKSMVSLSDAKKTSGVRDIFTVRNDFKRVNACLDEGRRLSCFAAKEPVTKDVAAICRKLIPLDQDGEQSGFWAKLWR</sequence>
<keyword evidence="2" id="KW-1185">Reference proteome</keyword>
<dbReference type="InterPro" id="IPR027417">
    <property type="entry name" value="P-loop_NTPase"/>
</dbReference>
<proteinExistence type="predicted"/>
<dbReference type="EMBL" id="BAABLF010000006">
    <property type="protein sequence ID" value="GAA5189402.1"/>
    <property type="molecule type" value="Genomic_DNA"/>
</dbReference>
<dbReference type="SUPFAM" id="SSF52540">
    <property type="entry name" value="P-loop containing nucleoside triphosphate hydrolases"/>
    <property type="match status" value="1"/>
</dbReference>
<protein>
    <submittedName>
        <fullName evidence="1">Uncharacterized protein</fullName>
    </submittedName>
</protein>
<dbReference type="PANTHER" id="PTHR43384:SF13">
    <property type="entry name" value="SLR0110 PROTEIN"/>
    <property type="match status" value="1"/>
</dbReference>
<organism evidence="1 2">
    <name type="scientific">Ferrimonas gelatinilytica</name>
    <dbReference type="NCBI Taxonomy" id="1255257"/>
    <lineage>
        <taxon>Bacteria</taxon>
        <taxon>Pseudomonadati</taxon>
        <taxon>Pseudomonadota</taxon>
        <taxon>Gammaproteobacteria</taxon>
        <taxon>Alteromonadales</taxon>
        <taxon>Ferrimonadaceae</taxon>
        <taxon>Ferrimonas</taxon>
    </lineage>
</organism>
<name>A0ABP9RZ55_9GAMM</name>
<evidence type="ECO:0000313" key="2">
    <source>
        <dbReference type="Proteomes" id="UP001501600"/>
    </source>
</evidence>
<dbReference type="RefSeq" id="WP_345316113.1">
    <property type="nucleotide sequence ID" value="NZ_BAABLF010000006.1"/>
</dbReference>
<dbReference type="Gene3D" id="3.40.50.300">
    <property type="entry name" value="P-loop containing nucleotide triphosphate hydrolases"/>
    <property type="match status" value="1"/>
</dbReference>
<accession>A0ABP9RZ55</accession>
<dbReference type="InterPro" id="IPR050625">
    <property type="entry name" value="ParA/MinD_ATPase"/>
</dbReference>
<reference evidence="2" key="1">
    <citation type="journal article" date="2019" name="Int. J. Syst. Evol. Microbiol.">
        <title>The Global Catalogue of Microorganisms (GCM) 10K type strain sequencing project: providing services to taxonomists for standard genome sequencing and annotation.</title>
        <authorList>
            <consortium name="The Broad Institute Genomics Platform"/>
            <consortium name="The Broad Institute Genome Sequencing Center for Infectious Disease"/>
            <person name="Wu L."/>
            <person name="Ma J."/>
        </authorList>
    </citation>
    <scope>NUCLEOTIDE SEQUENCE [LARGE SCALE GENOMIC DNA]</scope>
    <source>
        <strain evidence="2">JCM 18720</strain>
    </source>
</reference>
<dbReference type="PANTHER" id="PTHR43384">
    <property type="entry name" value="SEPTUM SITE-DETERMINING PROTEIN MIND HOMOLOG, CHLOROPLASTIC-RELATED"/>
    <property type="match status" value="1"/>
</dbReference>
<evidence type="ECO:0000313" key="1">
    <source>
        <dbReference type="EMBL" id="GAA5189402.1"/>
    </source>
</evidence>